<sequence length="79" mass="9228">MGYIYINKKYKYLIHNSQCGDKGVIKLQSIENNTKLEVEVITFDGFKSNLSDLEGDYFGRFCELIFVNFEDRFSSIIKV</sequence>
<dbReference type="EMBL" id="BMFL01000011">
    <property type="protein sequence ID" value="GGF00509.1"/>
    <property type="molecule type" value="Genomic_DNA"/>
</dbReference>
<dbReference type="AlphaFoldDB" id="A0A1M6XDT9"/>
<dbReference type="Proteomes" id="UP000184120">
    <property type="component" value="Unassembled WGS sequence"/>
</dbReference>
<dbReference type="OrthoDB" id="9132821at2"/>
<evidence type="ECO:0000313" key="2">
    <source>
        <dbReference type="EMBL" id="SHL04088.1"/>
    </source>
</evidence>
<proteinExistence type="predicted"/>
<dbReference type="STRING" id="1434701.SAMN05443634_105212"/>
<dbReference type="Proteomes" id="UP000650994">
    <property type="component" value="Unassembled WGS sequence"/>
</dbReference>
<protein>
    <submittedName>
        <fullName evidence="2">Uncharacterized protein</fullName>
    </submittedName>
</protein>
<reference evidence="1" key="5">
    <citation type="submission" date="2024-05" db="EMBL/GenBank/DDBJ databases">
        <authorList>
            <person name="Sun Q."/>
            <person name="Zhou Y."/>
        </authorList>
    </citation>
    <scope>NUCLEOTIDE SEQUENCE</scope>
    <source>
        <strain evidence="1">CGMCC 1.12707</strain>
    </source>
</reference>
<accession>A0A1M6XDT9</accession>
<keyword evidence="4" id="KW-1185">Reference proteome</keyword>
<reference evidence="3" key="3">
    <citation type="submission" date="2016-11" db="EMBL/GenBank/DDBJ databases">
        <authorList>
            <person name="Varghese N."/>
            <person name="Submissions S."/>
        </authorList>
    </citation>
    <scope>NUCLEOTIDE SEQUENCE [LARGE SCALE GENOMIC DNA]</scope>
    <source>
        <strain evidence="3">DSM 27989</strain>
    </source>
</reference>
<evidence type="ECO:0000313" key="1">
    <source>
        <dbReference type="EMBL" id="GGF00509.1"/>
    </source>
</evidence>
<name>A0A1M6XDT9_9FLAO</name>
<dbReference type="EMBL" id="FRBH01000005">
    <property type="protein sequence ID" value="SHL04088.1"/>
    <property type="molecule type" value="Genomic_DNA"/>
</dbReference>
<reference evidence="2" key="2">
    <citation type="submission" date="2016-11" db="EMBL/GenBank/DDBJ databases">
        <authorList>
            <person name="Jaros S."/>
            <person name="Januszkiewicz K."/>
            <person name="Wedrychowicz H."/>
        </authorList>
    </citation>
    <scope>NUCLEOTIDE SEQUENCE [LARGE SCALE GENOMIC DNA]</scope>
    <source>
        <strain evidence="2">DSM 27989</strain>
    </source>
</reference>
<reference evidence="1" key="1">
    <citation type="journal article" date="2014" name="Int. J. Syst. Evol. Microbiol.">
        <title>Complete genome of a new Firmicutes species belonging to the dominant human colonic microbiota ('Ruminococcus bicirculans') reveals two chromosomes and a selective capacity to utilize plant glucans.</title>
        <authorList>
            <consortium name="NISC Comparative Sequencing Program"/>
            <person name="Wegmann U."/>
            <person name="Louis P."/>
            <person name="Goesmann A."/>
            <person name="Henrissat B."/>
            <person name="Duncan S.H."/>
            <person name="Flint H.J."/>
        </authorList>
    </citation>
    <scope>NUCLEOTIDE SEQUENCE</scope>
    <source>
        <strain evidence="1">CGMCC 1.12707</strain>
    </source>
</reference>
<gene>
    <name evidence="1" type="ORF">GCM10010984_17640</name>
    <name evidence="2" type="ORF">SAMN05443634_105212</name>
</gene>
<evidence type="ECO:0000313" key="3">
    <source>
        <dbReference type="Proteomes" id="UP000184120"/>
    </source>
</evidence>
<organism evidence="2 3">
    <name type="scientific">Chishuiella changwenlii</name>
    <dbReference type="NCBI Taxonomy" id="1434701"/>
    <lineage>
        <taxon>Bacteria</taxon>
        <taxon>Pseudomonadati</taxon>
        <taxon>Bacteroidota</taxon>
        <taxon>Flavobacteriia</taxon>
        <taxon>Flavobacteriales</taxon>
        <taxon>Weeksellaceae</taxon>
        <taxon>Chishuiella</taxon>
    </lineage>
</organism>
<reference evidence="4" key="4">
    <citation type="journal article" date="2019" name="Int. J. Syst. Evol. Microbiol.">
        <title>The Global Catalogue of Microorganisms (GCM) 10K type strain sequencing project: providing services to taxonomists for standard genome sequencing and annotation.</title>
        <authorList>
            <consortium name="The Broad Institute Genomics Platform"/>
            <consortium name="The Broad Institute Genome Sequencing Center for Infectious Disease"/>
            <person name="Wu L."/>
            <person name="Ma J."/>
        </authorList>
    </citation>
    <scope>NUCLEOTIDE SEQUENCE [LARGE SCALE GENOMIC DNA]</scope>
    <source>
        <strain evidence="4">CGMCC 1.12707</strain>
    </source>
</reference>
<dbReference type="RefSeq" id="WP_072931282.1">
    <property type="nucleotide sequence ID" value="NZ_BMFL01000011.1"/>
</dbReference>
<evidence type="ECO:0000313" key="4">
    <source>
        <dbReference type="Proteomes" id="UP000650994"/>
    </source>
</evidence>